<protein>
    <recommendedName>
        <fullName evidence="3">Protein-serine/threonine phosphatase</fullName>
    </recommendedName>
</protein>
<gene>
    <name evidence="1" type="ORF">LITE_LOCUS22239</name>
</gene>
<evidence type="ECO:0008006" key="3">
    <source>
        <dbReference type="Google" id="ProtNLM"/>
    </source>
</evidence>
<dbReference type="AlphaFoldDB" id="A0AAV0L9G7"/>
<evidence type="ECO:0000313" key="1">
    <source>
        <dbReference type="EMBL" id="CAI0429658.1"/>
    </source>
</evidence>
<evidence type="ECO:0000313" key="2">
    <source>
        <dbReference type="Proteomes" id="UP001154282"/>
    </source>
</evidence>
<dbReference type="EMBL" id="CAMGYJ010000006">
    <property type="protein sequence ID" value="CAI0429658.1"/>
    <property type="molecule type" value="Genomic_DNA"/>
</dbReference>
<keyword evidence="2" id="KW-1185">Reference proteome</keyword>
<reference evidence="1" key="1">
    <citation type="submission" date="2022-08" db="EMBL/GenBank/DDBJ databases">
        <authorList>
            <person name="Gutierrez-Valencia J."/>
        </authorList>
    </citation>
    <scope>NUCLEOTIDE SEQUENCE</scope>
</reference>
<accession>A0AAV0L9G7</accession>
<name>A0AAV0L9G7_9ROSI</name>
<comment type="caution">
    <text evidence="1">The sequence shown here is derived from an EMBL/GenBank/DDBJ whole genome shotgun (WGS) entry which is preliminary data.</text>
</comment>
<organism evidence="1 2">
    <name type="scientific">Linum tenue</name>
    <dbReference type="NCBI Taxonomy" id="586396"/>
    <lineage>
        <taxon>Eukaryota</taxon>
        <taxon>Viridiplantae</taxon>
        <taxon>Streptophyta</taxon>
        <taxon>Embryophyta</taxon>
        <taxon>Tracheophyta</taxon>
        <taxon>Spermatophyta</taxon>
        <taxon>Magnoliopsida</taxon>
        <taxon>eudicotyledons</taxon>
        <taxon>Gunneridae</taxon>
        <taxon>Pentapetalae</taxon>
        <taxon>rosids</taxon>
        <taxon>fabids</taxon>
        <taxon>Malpighiales</taxon>
        <taxon>Linaceae</taxon>
        <taxon>Linum</taxon>
    </lineage>
</organism>
<dbReference type="Proteomes" id="UP001154282">
    <property type="component" value="Unassembled WGS sequence"/>
</dbReference>
<proteinExistence type="predicted"/>
<sequence>MVIFDFKSDKHFVASSDRITLQVYELTNPNVNPSSLRKNHWKEVATITARDDSEEESFSGLMFFDGHGKTEGREALTKLAQHL</sequence>